<dbReference type="GO" id="GO:0005829">
    <property type="term" value="C:cytosol"/>
    <property type="evidence" value="ECO:0007669"/>
    <property type="project" value="TreeGrafter"/>
</dbReference>
<evidence type="ECO:0000313" key="11">
    <source>
        <dbReference type="EMBL" id="AFM26528.1"/>
    </source>
</evidence>
<dbReference type="eggNOG" id="COG0194">
    <property type="taxonomic scope" value="Bacteria"/>
</dbReference>
<dbReference type="NCBIfam" id="TIGR03263">
    <property type="entry name" value="guanyl_kin"/>
    <property type="match status" value="1"/>
</dbReference>
<keyword evidence="5 9" id="KW-0547">Nucleotide-binding</keyword>
<protein>
    <recommendedName>
        <fullName evidence="3 9">Guanylate kinase</fullName>
        <ecNumber evidence="2 9">2.7.4.8</ecNumber>
    </recommendedName>
    <alternativeName>
        <fullName evidence="8 9">GMP kinase</fullName>
    </alternativeName>
</protein>
<dbReference type="InterPro" id="IPR008145">
    <property type="entry name" value="GK/Ca_channel_bsu"/>
</dbReference>
<dbReference type="CDD" id="cd00071">
    <property type="entry name" value="GMPK"/>
    <property type="match status" value="1"/>
</dbReference>
<feature type="domain" description="Guanylate kinase-like" evidence="10">
    <location>
        <begin position="4"/>
        <end position="182"/>
    </location>
</feature>
<accession>I4CAD7</accession>
<dbReference type="RefSeq" id="WP_014811654.1">
    <property type="nucleotide sequence ID" value="NC_018025.1"/>
</dbReference>
<keyword evidence="12" id="KW-1185">Reference proteome</keyword>
<evidence type="ECO:0000256" key="6">
    <source>
        <dbReference type="ARBA" id="ARBA00022777"/>
    </source>
</evidence>
<evidence type="ECO:0000256" key="2">
    <source>
        <dbReference type="ARBA" id="ARBA00012961"/>
    </source>
</evidence>
<dbReference type="SUPFAM" id="SSF52540">
    <property type="entry name" value="P-loop containing nucleoside triphosphate hydrolases"/>
    <property type="match status" value="1"/>
</dbReference>
<dbReference type="KEGG" id="dti:Desti_3886"/>
<dbReference type="PROSITE" id="PS00856">
    <property type="entry name" value="GUANYLATE_KINASE_1"/>
    <property type="match status" value="1"/>
</dbReference>
<evidence type="ECO:0000256" key="5">
    <source>
        <dbReference type="ARBA" id="ARBA00022741"/>
    </source>
</evidence>
<evidence type="ECO:0000256" key="9">
    <source>
        <dbReference type="HAMAP-Rule" id="MF_00328"/>
    </source>
</evidence>
<feature type="binding site" evidence="9">
    <location>
        <begin position="11"/>
        <end position="18"/>
    </location>
    <ligand>
        <name>ATP</name>
        <dbReference type="ChEBI" id="CHEBI:30616"/>
    </ligand>
</feature>
<dbReference type="GO" id="GO:0004385">
    <property type="term" value="F:GMP kinase activity"/>
    <property type="evidence" value="ECO:0007669"/>
    <property type="project" value="UniProtKB-UniRule"/>
</dbReference>
<proteinExistence type="inferred from homology"/>
<evidence type="ECO:0000259" key="10">
    <source>
        <dbReference type="PROSITE" id="PS50052"/>
    </source>
</evidence>
<dbReference type="SMART" id="SM00072">
    <property type="entry name" value="GuKc"/>
    <property type="match status" value="1"/>
</dbReference>
<dbReference type="PANTHER" id="PTHR23117:SF13">
    <property type="entry name" value="GUANYLATE KINASE"/>
    <property type="match status" value="1"/>
</dbReference>
<evidence type="ECO:0000256" key="1">
    <source>
        <dbReference type="ARBA" id="ARBA00005790"/>
    </source>
</evidence>
<dbReference type="InterPro" id="IPR008144">
    <property type="entry name" value="Guanylate_kin-like_dom"/>
</dbReference>
<dbReference type="Pfam" id="PF00625">
    <property type="entry name" value="Guanylate_kin"/>
    <property type="match status" value="1"/>
</dbReference>
<dbReference type="EMBL" id="CP003360">
    <property type="protein sequence ID" value="AFM26528.1"/>
    <property type="molecule type" value="Genomic_DNA"/>
</dbReference>
<dbReference type="InterPro" id="IPR027417">
    <property type="entry name" value="P-loop_NTPase"/>
</dbReference>
<dbReference type="Gene3D" id="3.40.50.300">
    <property type="entry name" value="P-loop containing nucleotide triphosphate hydrolases"/>
    <property type="match status" value="1"/>
</dbReference>
<evidence type="ECO:0000256" key="7">
    <source>
        <dbReference type="ARBA" id="ARBA00022840"/>
    </source>
</evidence>
<dbReference type="FunFam" id="3.30.63.10:FF:000002">
    <property type="entry name" value="Guanylate kinase 1"/>
    <property type="match status" value="1"/>
</dbReference>
<keyword evidence="6 9" id="KW-0418">Kinase</keyword>
<dbReference type="EC" id="2.7.4.8" evidence="2 9"/>
<comment type="function">
    <text evidence="9">Essential for recycling GMP and indirectly, cGMP.</text>
</comment>
<dbReference type="Gene3D" id="3.30.63.10">
    <property type="entry name" value="Guanylate Kinase phosphate binding domain"/>
    <property type="match status" value="1"/>
</dbReference>
<comment type="catalytic activity">
    <reaction evidence="9">
        <text>GMP + ATP = GDP + ADP</text>
        <dbReference type="Rhea" id="RHEA:20780"/>
        <dbReference type="ChEBI" id="CHEBI:30616"/>
        <dbReference type="ChEBI" id="CHEBI:58115"/>
        <dbReference type="ChEBI" id="CHEBI:58189"/>
        <dbReference type="ChEBI" id="CHEBI:456216"/>
        <dbReference type="EC" id="2.7.4.8"/>
    </reaction>
</comment>
<keyword evidence="9" id="KW-0963">Cytoplasm</keyword>
<dbReference type="HAMAP" id="MF_00328">
    <property type="entry name" value="Guanylate_kinase"/>
    <property type="match status" value="1"/>
</dbReference>
<dbReference type="Proteomes" id="UP000006055">
    <property type="component" value="Chromosome"/>
</dbReference>
<dbReference type="PANTHER" id="PTHR23117">
    <property type="entry name" value="GUANYLATE KINASE-RELATED"/>
    <property type="match status" value="1"/>
</dbReference>
<gene>
    <name evidence="9" type="primary">gmk</name>
    <name evidence="11" type="ordered locus">Desti_3886</name>
</gene>
<evidence type="ECO:0000256" key="4">
    <source>
        <dbReference type="ARBA" id="ARBA00022679"/>
    </source>
</evidence>
<dbReference type="OrthoDB" id="9808150at2"/>
<evidence type="ECO:0000256" key="3">
    <source>
        <dbReference type="ARBA" id="ARBA00016296"/>
    </source>
</evidence>
<dbReference type="InterPro" id="IPR017665">
    <property type="entry name" value="Guanylate_kinase"/>
</dbReference>
<dbReference type="AlphaFoldDB" id="I4CAD7"/>
<dbReference type="PROSITE" id="PS50052">
    <property type="entry name" value="GUANYLATE_KINASE_2"/>
    <property type="match status" value="1"/>
</dbReference>
<sequence>MSKGCLFVISAPSGAGKSTLINRIRPEFPDMLYSISCTTRPPRIGEIDGTHYYFVSREQFKSMIKNNEFLEWKEVHGNLYGTPARFVTDAVEVGRSVILDIDVEGAREVFRKFGQAIGIFITVPEISILEQRLRARGTDSDASIRIRMMNATGELALAPMFRHVVVNDDLEEAVQCLASILRKQTCCK</sequence>
<evidence type="ECO:0000256" key="8">
    <source>
        <dbReference type="ARBA" id="ARBA00030128"/>
    </source>
</evidence>
<comment type="subcellular location">
    <subcellularLocation>
        <location evidence="9">Cytoplasm</location>
    </subcellularLocation>
</comment>
<evidence type="ECO:0000313" key="12">
    <source>
        <dbReference type="Proteomes" id="UP000006055"/>
    </source>
</evidence>
<dbReference type="GO" id="GO:0005524">
    <property type="term" value="F:ATP binding"/>
    <property type="evidence" value="ECO:0007669"/>
    <property type="project" value="UniProtKB-UniRule"/>
</dbReference>
<dbReference type="InterPro" id="IPR020590">
    <property type="entry name" value="Guanylate_kinase_CS"/>
</dbReference>
<keyword evidence="4 9" id="KW-0808">Transferase</keyword>
<name>I4CAD7_DESTA</name>
<keyword evidence="7 9" id="KW-0067">ATP-binding</keyword>
<dbReference type="PATRIC" id="fig|706587.4.peg.4412"/>
<dbReference type="STRING" id="706587.Desti_3886"/>
<dbReference type="HOGENOM" id="CLU_001715_1_2_7"/>
<reference evidence="12" key="1">
    <citation type="submission" date="2012-06" db="EMBL/GenBank/DDBJ databases">
        <title>Complete sequence of chromosome of Desulfomonile tiedjei DSM 6799.</title>
        <authorList>
            <person name="Lucas S."/>
            <person name="Copeland A."/>
            <person name="Lapidus A."/>
            <person name="Glavina del Rio T."/>
            <person name="Dalin E."/>
            <person name="Tice H."/>
            <person name="Bruce D."/>
            <person name="Goodwin L."/>
            <person name="Pitluck S."/>
            <person name="Peters L."/>
            <person name="Ovchinnikova G."/>
            <person name="Zeytun A."/>
            <person name="Lu M."/>
            <person name="Kyrpides N."/>
            <person name="Mavromatis K."/>
            <person name="Ivanova N."/>
            <person name="Brettin T."/>
            <person name="Detter J.C."/>
            <person name="Han C."/>
            <person name="Larimer F."/>
            <person name="Land M."/>
            <person name="Hauser L."/>
            <person name="Markowitz V."/>
            <person name="Cheng J.-F."/>
            <person name="Hugenholtz P."/>
            <person name="Woyke T."/>
            <person name="Wu D."/>
            <person name="Spring S."/>
            <person name="Schroeder M."/>
            <person name="Brambilla E."/>
            <person name="Klenk H.-P."/>
            <person name="Eisen J.A."/>
        </authorList>
    </citation>
    <scope>NUCLEOTIDE SEQUENCE [LARGE SCALE GENOMIC DNA]</scope>
    <source>
        <strain evidence="12">ATCC 49306 / DSM 6799 / DCB-1</strain>
    </source>
</reference>
<comment type="similarity">
    <text evidence="1 9">Belongs to the guanylate kinase family.</text>
</comment>
<organism evidence="11 12">
    <name type="scientific">Desulfomonile tiedjei (strain ATCC 49306 / DSM 6799 / DCB-1)</name>
    <dbReference type="NCBI Taxonomy" id="706587"/>
    <lineage>
        <taxon>Bacteria</taxon>
        <taxon>Pseudomonadati</taxon>
        <taxon>Thermodesulfobacteriota</taxon>
        <taxon>Desulfomonilia</taxon>
        <taxon>Desulfomonilales</taxon>
        <taxon>Desulfomonilaceae</taxon>
        <taxon>Desulfomonile</taxon>
    </lineage>
</organism>